<keyword evidence="2" id="KW-1185">Reference proteome</keyword>
<dbReference type="Proteomes" id="UP000027195">
    <property type="component" value="Unassembled WGS sequence"/>
</dbReference>
<evidence type="ECO:0000313" key="1">
    <source>
        <dbReference type="EMBL" id="KDQ19782.1"/>
    </source>
</evidence>
<protein>
    <submittedName>
        <fullName evidence="1">Uncharacterized protein</fullName>
    </submittedName>
</protein>
<sequence length="158" mass="17956">MQELDGLDFGYTSLLINHANLNHALNNEDRVLSIDYEAQFYAELRAYRDAKYGWILVKELSSCPHQLTRIREALLGDLNDIGPPLPPPRLAAIISEIKSPERAKAIADGFRRLNPHFPCFLLGFKHGDSIPHFRDAQAIISRTGVLHNMVPHRHVMPR</sequence>
<accession>A0A067N6N8</accession>
<dbReference type="HOGENOM" id="CLU_1669103_0_0_1"/>
<dbReference type="EMBL" id="KL198018">
    <property type="protein sequence ID" value="KDQ19782.1"/>
    <property type="molecule type" value="Genomic_DNA"/>
</dbReference>
<dbReference type="AlphaFoldDB" id="A0A067N6N8"/>
<reference evidence="2" key="1">
    <citation type="journal article" date="2014" name="Proc. Natl. Acad. Sci. U.S.A.">
        <title>Extensive sampling of basidiomycete genomes demonstrates inadequacy of the white-rot/brown-rot paradigm for wood decay fungi.</title>
        <authorList>
            <person name="Riley R."/>
            <person name="Salamov A.A."/>
            <person name="Brown D.W."/>
            <person name="Nagy L.G."/>
            <person name="Floudas D."/>
            <person name="Held B.W."/>
            <person name="Levasseur A."/>
            <person name="Lombard V."/>
            <person name="Morin E."/>
            <person name="Otillar R."/>
            <person name="Lindquist E.A."/>
            <person name="Sun H."/>
            <person name="LaButti K.M."/>
            <person name="Schmutz J."/>
            <person name="Jabbour D."/>
            <person name="Luo H."/>
            <person name="Baker S.E."/>
            <person name="Pisabarro A.G."/>
            <person name="Walton J.D."/>
            <person name="Blanchette R.A."/>
            <person name="Henrissat B."/>
            <person name="Martin F."/>
            <person name="Cullen D."/>
            <person name="Hibbett D.S."/>
            <person name="Grigoriev I.V."/>
        </authorList>
    </citation>
    <scope>NUCLEOTIDE SEQUENCE [LARGE SCALE GENOMIC DNA]</scope>
    <source>
        <strain evidence="2">FD-172 SS1</strain>
    </source>
</reference>
<gene>
    <name evidence="1" type="ORF">BOTBODRAFT_377166</name>
</gene>
<dbReference type="InParanoid" id="A0A067N6N8"/>
<organism evidence="1 2">
    <name type="scientific">Botryobasidium botryosum (strain FD-172 SS1)</name>
    <dbReference type="NCBI Taxonomy" id="930990"/>
    <lineage>
        <taxon>Eukaryota</taxon>
        <taxon>Fungi</taxon>
        <taxon>Dikarya</taxon>
        <taxon>Basidiomycota</taxon>
        <taxon>Agaricomycotina</taxon>
        <taxon>Agaricomycetes</taxon>
        <taxon>Cantharellales</taxon>
        <taxon>Botryobasidiaceae</taxon>
        <taxon>Botryobasidium</taxon>
    </lineage>
</organism>
<proteinExistence type="predicted"/>
<name>A0A067N6N8_BOTB1</name>
<evidence type="ECO:0000313" key="2">
    <source>
        <dbReference type="Proteomes" id="UP000027195"/>
    </source>
</evidence>